<dbReference type="InterPro" id="IPR046253">
    <property type="entry name" value="DUF6286"/>
</dbReference>
<accession>A0A7Z0E6E1</accession>
<name>A0A7Z0E6E1_9MICC</name>
<evidence type="ECO:0000256" key="1">
    <source>
        <dbReference type="SAM" id="Phobius"/>
    </source>
</evidence>
<keyword evidence="1" id="KW-0812">Transmembrane</keyword>
<evidence type="ECO:0000313" key="4">
    <source>
        <dbReference type="Proteomes" id="UP000560069"/>
    </source>
</evidence>
<reference evidence="3 4" key="1">
    <citation type="submission" date="2020-07" db="EMBL/GenBank/DDBJ databases">
        <title>Sequencing the genomes of 1000 actinobacteria strains.</title>
        <authorList>
            <person name="Klenk H.-P."/>
        </authorList>
    </citation>
    <scope>NUCLEOTIDE SEQUENCE [LARGE SCALE GENOMIC DNA]</scope>
    <source>
        <strain evidence="3 4">DSM 15664</strain>
    </source>
</reference>
<feature type="transmembrane region" description="Helical" evidence="1">
    <location>
        <begin position="55"/>
        <end position="79"/>
    </location>
</feature>
<dbReference type="RefSeq" id="WP_179440594.1">
    <property type="nucleotide sequence ID" value="NZ_BAAALK010000019.1"/>
</dbReference>
<keyword evidence="4" id="KW-1185">Reference proteome</keyword>
<dbReference type="Proteomes" id="UP000560069">
    <property type="component" value="Unassembled WGS sequence"/>
</dbReference>
<sequence length="180" mass="19418">MSHPKIRRRPDRRVPALAVATVLLILGALGLWWSIIAVTHQEALTGLDALVELTWGAPILVALAVLFALIGLVLIVLALKPGRAAVVEMTVPDAGTHQKTVLTTRGLGRIASAEAERVDGTVSTRANARPNRVKLSVSTVAPGTKEVQRELSGRIQDRFSSMGLRRSPRVSVNTTKKEKR</sequence>
<feature type="domain" description="DUF6286" evidence="2">
    <location>
        <begin position="69"/>
        <end position="173"/>
    </location>
</feature>
<dbReference type="Pfam" id="PF19803">
    <property type="entry name" value="DUF6286"/>
    <property type="match status" value="1"/>
</dbReference>
<dbReference type="EMBL" id="JACCFQ010000001">
    <property type="protein sequence ID" value="NYJ15505.1"/>
    <property type="molecule type" value="Genomic_DNA"/>
</dbReference>
<evidence type="ECO:0000313" key="3">
    <source>
        <dbReference type="EMBL" id="NYJ15505.1"/>
    </source>
</evidence>
<keyword evidence="1" id="KW-0472">Membrane</keyword>
<keyword evidence="1" id="KW-1133">Transmembrane helix</keyword>
<gene>
    <name evidence="3" type="ORF">HNR11_000039</name>
</gene>
<feature type="transmembrane region" description="Helical" evidence="1">
    <location>
        <begin position="14"/>
        <end position="35"/>
    </location>
</feature>
<proteinExistence type="predicted"/>
<protein>
    <recommendedName>
        <fullName evidence="2">DUF6286 domain-containing protein</fullName>
    </recommendedName>
</protein>
<dbReference type="AlphaFoldDB" id="A0A7Z0E6E1"/>
<organism evidence="3 4">
    <name type="scientific">Nesterenkonia sandarakina</name>
    <dbReference type="NCBI Taxonomy" id="272918"/>
    <lineage>
        <taxon>Bacteria</taxon>
        <taxon>Bacillati</taxon>
        <taxon>Actinomycetota</taxon>
        <taxon>Actinomycetes</taxon>
        <taxon>Micrococcales</taxon>
        <taxon>Micrococcaceae</taxon>
        <taxon>Nesterenkonia</taxon>
    </lineage>
</organism>
<evidence type="ECO:0000259" key="2">
    <source>
        <dbReference type="Pfam" id="PF19803"/>
    </source>
</evidence>
<comment type="caution">
    <text evidence="3">The sequence shown here is derived from an EMBL/GenBank/DDBJ whole genome shotgun (WGS) entry which is preliminary data.</text>
</comment>